<dbReference type="AlphaFoldDB" id="G1Q7S6"/>
<dbReference type="Ensembl" id="ENSMLUT00000024280.1">
    <property type="protein sequence ID" value="ENSMLUP00000019759.1"/>
    <property type="gene ID" value="ENSMLUG00000030173.1"/>
</dbReference>
<dbReference type="CDD" id="cd12151">
    <property type="entry name" value="F1-ATPase_gamma"/>
    <property type="match status" value="1"/>
</dbReference>
<dbReference type="GO" id="GO:0005743">
    <property type="term" value="C:mitochondrial inner membrane"/>
    <property type="evidence" value="ECO:0007669"/>
    <property type="project" value="UniProtKB-SubCell"/>
</dbReference>
<dbReference type="HOGENOM" id="CLU_050669_4_0_1"/>
<dbReference type="eggNOG" id="KOG1531">
    <property type="taxonomic scope" value="Eukaryota"/>
</dbReference>
<dbReference type="EMBL" id="AAPE02031096">
    <property type="status" value="NOT_ANNOTATED_CDS"/>
    <property type="molecule type" value="Genomic_DNA"/>
</dbReference>
<dbReference type="Gene3D" id="3.40.1380.10">
    <property type="match status" value="1"/>
</dbReference>
<keyword evidence="9" id="KW-0139">CF(1)</keyword>
<dbReference type="SUPFAM" id="SSF52943">
    <property type="entry name" value="ATP synthase (F1-ATPase), gamma subunit"/>
    <property type="match status" value="1"/>
</dbReference>
<evidence type="ECO:0000256" key="4">
    <source>
        <dbReference type="ARBA" id="ARBA00022781"/>
    </source>
</evidence>
<dbReference type="GO" id="GO:0045259">
    <property type="term" value="C:proton-transporting ATP synthase complex"/>
    <property type="evidence" value="ECO:0007669"/>
    <property type="project" value="UniProtKB-KW"/>
</dbReference>
<dbReference type="InterPro" id="IPR035968">
    <property type="entry name" value="ATP_synth_F1_ATPase_gsu"/>
</dbReference>
<dbReference type="Proteomes" id="UP000001074">
    <property type="component" value="Unassembled WGS sequence"/>
</dbReference>
<dbReference type="PRINTS" id="PR00126">
    <property type="entry name" value="ATPASEGAMMA"/>
</dbReference>
<keyword evidence="10" id="KW-0066">ATP synthesis</keyword>
<evidence type="ECO:0000256" key="10">
    <source>
        <dbReference type="ARBA" id="ARBA00023310"/>
    </source>
</evidence>
<accession>G1Q7S6</accession>
<keyword evidence="13" id="KW-1185">Reference proteome</keyword>
<dbReference type="GeneTree" id="ENSGT00390000006837"/>
<evidence type="ECO:0000256" key="5">
    <source>
        <dbReference type="ARBA" id="ARBA00022792"/>
    </source>
</evidence>
<dbReference type="Gene3D" id="1.10.287.80">
    <property type="entry name" value="ATP synthase, gamma subunit, helix hairpin domain"/>
    <property type="match status" value="1"/>
</dbReference>
<evidence type="ECO:0000313" key="12">
    <source>
        <dbReference type="Ensembl" id="ENSMLUP00000019759.1"/>
    </source>
</evidence>
<protein>
    <recommendedName>
        <fullName evidence="11">F-ATPase gamma subunit</fullName>
    </recommendedName>
</protein>
<evidence type="ECO:0000256" key="8">
    <source>
        <dbReference type="ARBA" id="ARBA00023136"/>
    </source>
</evidence>
<reference evidence="12" key="3">
    <citation type="submission" date="2025-09" db="UniProtKB">
        <authorList>
            <consortium name="Ensembl"/>
        </authorList>
    </citation>
    <scope>IDENTIFICATION</scope>
</reference>
<dbReference type="FunFam" id="3.40.1380.10:FF:000003">
    <property type="entry name" value="ATP synthase subunit gamma"/>
    <property type="match status" value="1"/>
</dbReference>
<evidence type="ECO:0000256" key="9">
    <source>
        <dbReference type="ARBA" id="ARBA00023196"/>
    </source>
</evidence>
<keyword evidence="8" id="KW-0472">Membrane</keyword>
<evidence type="ECO:0000256" key="3">
    <source>
        <dbReference type="ARBA" id="ARBA00022448"/>
    </source>
</evidence>
<dbReference type="PANTHER" id="PTHR11693">
    <property type="entry name" value="ATP SYNTHASE GAMMA CHAIN"/>
    <property type="match status" value="1"/>
</dbReference>
<evidence type="ECO:0000313" key="13">
    <source>
        <dbReference type="Proteomes" id="UP000001074"/>
    </source>
</evidence>
<organism evidence="12 13">
    <name type="scientific">Myotis lucifugus</name>
    <name type="common">Little brown bat</name>
    <dbReference type="NCBI Taxonomy" id="59463"/>
    <lineage>
        <taxon>Eukaryota</taxon>
        <taxon>Metazoa</taxon>
        <taxon>Chordata</taxon>
        <taxon>Craniata</taxon>
        <taxon>Vertebrata</taxon>
        <taxon>Euteleostomi</taxon>
        <taxon>Mammalia</taxon>
        <taxon>Eutheria</taxon>
        <taxon>Laurasiatheria</taxon>
        <taxon>Chiroptera</taxon>
        <taxon>Yangochiroptera</taxon>
        <taxon>Vespertilionidae</taxon>
        <taxon>Myotis</taxon>
    </lineage>
</organism>
<evidence type="ECO:0000256" key="2">
    <source>
        <dbReference type="ARBA" id="ARBA00007681"/>
    </source>
</evidence>
<proteinExistence type="inferred from homology"/>
<dbReference type="STRING" id="59463.ENSMLUP00000019759"/>
<keyword evidence="3" id="KW-0813">Transport</keyword>
<name>G1Q7S6_MYOLU</name>
<evidence type="ECO:0000256" key="11">
    <source>
        <dbReference type="ARBA" id="ARBA00031066"/>
    </source>
</evidence>
<dbReference type="Pfam" id="PF00231">
    <property type="entry name" value="ATP-synt"/>
    <property type="match status" value="1"/>
</dbReference>
<keyword evidence="4" id="KW-0375">Hydrogen ion transport</keyword>
<evidence type="ECO:0000256" key="1">
    <source>
        <dbReference type="ARBA" id="ARBA00004637"/>
    </source>
</evidence>
<dbReference type="InParanoid" id="G1Q7S6"/>
<comment type="similarity">
    <text evidence="2">Belongs to the ATPase gamma chain family.</text>
</comment>
<keyword evidence="5" id="KW-0999">Mitochondrion inner membrane</keyword>
<dbReference type="GO" id="GO:0046933">
    <property type="term" value="F:proton-transporting ATP synthase activity, rotational mechanism"/>
    <property type="evidence" value="ECO:0007669"/>
    <property type="project" value="InterPro"/>
</dbReference>
<keyword evidence="7" id="KW-0496">Mitochondrion</keyword>
<reference evidence="12 13" key="1">
    <citation type="journal article" date="2011" name="Nature">
        <title>A high-resolution map of human evolutionary constraint using 29 mammals.</title>
        <authorList>
            <person name="Lindblad-Toh K."/>
            <person name="Garber M."/>
            <person name="Zuk O."/>
            <person name="Lin M.F."/>
            <person name="Parker B.J."/>
            <person name="Washietl S."/>
            <person name="Kheradpour P."/>
            <person name="Ernst J."/>
            <person name="Jordan G."/>
            <person name="Mauceli E."/>
            <person name="Ward L.D."/>
            <person name="Lowe C.B."/>
            <person name="Holloway A.K."/>
            <person name="Clamp M."/>
            <person name="Gnerre S."/>
            <person name="Alfoldi J."/>
            <person name="Beal K."/>
            <person name="Chang J."/>
            <person name="Clawson H."/>
            <person name="Cuff J."/>
            <person name="Di Palma F."/>
            <person name="Fitzgerald S."/>
            <person name="Flicek P."/>
            <person name="Guttman M."/>
            <person name="Hubisz M.J."/>
            <person name="Jaffe D.B."/>
            <person name="Jungreis I."/>
            <person name="Kent W.J."/>
            <person name="Kostka D."/>
            <person name="Lara M."/>
            <person name="Martins A.L."/>
            <person name="Massingham T."/>
            <person name="Moltke I."/>
            <person name="Raney B.J."/>
            <person name="Rasmussen M.D."/>
            <person name="Robinson J."/>
            <person name="Stark A."/>
            <person name="Vilella A.J."/>
            <person name="Wen J."/>
            <person name="Xie X."/>
            <person name="Zody M.C."/>
            <person name="Baldwin J."/>
            <person name="Bloom T."/>
            <person name="Chin C.W."/>
            <person name="Heiman D."/>
            <person name="Nicol R."/>
            <person name="Nusbaum C."/>
            <person name="Young S."/>
            <person name="Wilkinson J."/>
            <person name="Worley K.C."/>
            <person name="Kovar C.L."/>
            <person name="Muzny D.M."/>
            <person name="Gibbs R.A."/>
            <person name="Cree A."/>
            <person name="Dihn H.H."/>
            <person name="Fowler G."/>
            <person name="Jhangiani S."/>
            <person name="Joshi V."/>
            <person name="Lee S."/>
            <person name="Lewis L.R."/>
            <person name="Nazareth L.V."/>
            <person name="Okwuonu G."/>
            <person name="Santibanez J."/>
            <person name="Warren W.C."/>
            <person name="Mardis E.R."/>
            <person name="Weinstock G.M."/>
            <person name="Wilson R.K."/>
            <person name="Delehaunty K."/>
            <person name="Dooling D."/>
            <person name="Fronik C."/>
            <person name="Fulton L."/>
            <person name="Fulton B."/>
            <person name="Graves T."/>
            <person name="Minx P."/>
            <person name="Sodergren E."/>
            <person name="Birney E."/>
            <person name="Margulies E.H."/>
            <person name="Herrero J."/>
            <person name="Green E.D."/>
            <person name="Haussler D."/>
            <person name="Siepel A."/>
            <person name="Goldman N."/>
            <person name="Pollard K.S."/>
            <person name="Pedersen J.S."/>
            <person name="Lander E.S."/>
            <person name="Kellis M."/>
        </authorList>
    </citation>
    <scope>NUCLEOTIDE SEQUENCE [LARGE SCALE GENOMIC DNA]</scope>
</reference>
<dbReference type="InterPro" id="IPR000131">
    <property type="entry name" value="ATP_synth_F1_gsu"/>
</dbReference>
<evidence type="ECO:0000256" key="7">
    <source>
        <dbReference type="ARBA" id="ARBA00023128"/>
    </source>
</evidence>
<dbReference type="PANTHER" id="PTHR11693:SF22">
    <property type="entry name" value="ATP SYNTHASE SUBUNIT GAMMA, MITOCHONDRIAL"/>
    <property type="match status" value="1"/>
</dbReference>
<reference evidence="12" key="2">
    <citation type="submission" date="2025-08" db="UniProtKB">
        <authorList>
            <consortium name="Ensembl"/>
        </authorList>
    </citation>
    <scope>IDENTIFICATION</scope>
</reference>
<comment type="subcellular location">
    <subcellularLocation>
        <location evidence="1">Mitochondrion inner membrane</location>
        <topology evidence="1">Peripheral membrane protein</topology>
    </subcellularLocation>
</comment>
<evidence type="ECO:0000256" key="6">
    <source>
        <dbReference type="ARBA" id="ARBA00023065"/>
    </source>
</evidence>
<sequence>WIQVQNMATLKEITRKLSSIKMVAAAKYAPAERKLKAVRVYGTPSLALYERDIKVPEVKKQLLIGVSSDRGVVKQMKSVMAPLEPGKKLRLFESGDKNRGILHRTYSDQFVLTFKEMGRKPPTFRDVSVIALELLNSGYEFDEGPVIFFRSVISYKTEEKPILSLNTIPSAESMSIQDDIDAAVLQNYQEHHLTNIIYYSVKESTISEQSARMTAMDNRSKNASLISKLTLTFNYTCQAVVTKELIEISGAVALD</sequence>
<keyword evidence="6" id="KW-0406">Ion transport</keyword>